<dbReference type="Gene3D" id="3.40.190.10">
    <property type="entry name" value="Periplasmic binding protein-like II"/>
    <property type="match status" value="2"/>
</dbReference>
<dbReference type="PANTHER" id="PTHR42941">
    <property type="entry name" value="SLL1037 PROTEIN"/>
    <property type="match status" value="1"/>
</dbReference>
<dbReference type="SUPFAM" id="SSF53850">
    <property type="entry name" value="Periplasmic binding protein-like II"/>
    <property type="match status" value="1"/>
</dbReference>
<dbReference type="InterPro" id="IPR011852">
    <property type="entry name" value="TRAP_TAXI"/>
</dbReference>
<accession>A0A151AXS9</accession>
<sequence length="338" mass="36529">MRKLLSGLLLVLVILSLLAGGCGKASEQKASESATVKKAAEESKGVDKDSGIMLGTATTGGFTYLWGTSAATIVNNYSKVKLTPQITAGSGENITRILKGEMKLGVVGNDWVNKYYHGIGVEAAKNLRTIYLTGPSVFHIIVRADSPYKSIYDLKNKKVAIGNKGGGTYEANKEILEALGIGENGIKAQYLSQNESVEALRNKMIDGWLVNAIAPMSGAQEAATMPGGVRFLSVSEEDIQKVLKALPYYEETILKAGTYAGLDNDIRCFGRRYTLLATEDFPEGQAYEIAKALHENYDEWIKVLSSVKGSTLEDTVKRAIAPLHPGVEKYAREVGILK</sequence>
<dbReference type="Pfam" id="PF16868">
    <property type="entry name" value="NMT1_3"/>
    <property type="match status" value="1"/>
</dbReference>
<evidence type="ECO:0000313" key="2">
    <source>
        <dbReference type="EMBL" id="KYH32207.1"/>
    </source>
</evidence>
<organism evidence="2 3">
    <name type="scientific">Moorella mulderi DSM 14980</name>
    <dbReference type="NCBI Taxonomy" id="1122241"/>
    <lineage>
        <taxon>Bacteria</taxon>
        <taxon>Bacillati</taxon>
        <taxon>Bacillota</taxon>
        <taxon>Clostridia</taxon>
        <taxon>Neomoorellales</taxon>
        <taxon>Neomoorellaceae</taxon>
        <taxon>Neomoorella</taxon>
    </lineage>
</organism>
<feature type="signal peptide" evidence="1">
    <location>
        <begin position="1"/>
        <end position="19"/>
    </location>
</feature>
<dbReference type="OrthoDB" id="9776669at2"/>
<dbReference type="NCBIfam" id="TIGR02122">
    <property type="entry name" value="TRAP_TAXI"/>
    <property type="match status" value="1"/>
</dbReference>
<dbReference type="PANTHER" id="PTHR42941:SF1">
    <property type="entry name" value="SLL1037 PROTEIN"/>
    <property type="match status" value="1"/>
</dbReference>
<dbReference type="EMBL" id="LTBC01000005">
    <property type="protein sequence ID" value="KYH32207.1"/>
    <property type="molecule type" value="Genomic_DNA"/>
</dbReference>
<dbReference type="RefSeq" id="WP_062284149.1">
    <property type="nucleotide sequence ID" value="NZ_LTBC01000005.1"/>
</dbReference>
<proteinExistence type="predicted"/>
<dbReference type="CDD" id="cd13520">
    <property type="entry name" value="PBP2_TAXI_TRAP"/>
    <property type="match status" value="1"/>
</dbReference>
<gene>
    <name evidence="2" type="ORF">MOMUL_17820</name>
</gene>
<evidence type="ECO:0000256" key="1">
    <source>
        <dbReference type="SAM" id="SignalP"/>
    </source>
</evidence>
<feature type="chain" id="PRO_5039727885" evidence="1">
    <location>
        <begin position="20"/>
        <end position="338"/>
    </location>
</feature>
<dbReference type="PROSITE" id="PS51257">
    <property type="entry name" value="PROKAR_LIPOPROTEIN"/>
    <property type="match status" value="1"/>
</dbReference>
<evidence type="ECO:0000313" key="3">
    <source>
        <dbReference type="Proteomes" id="UP000075670"/>
    </source>
</evidence>
<dbReference type="AlphaFoldDB" id="A0A151AXS9"/>
<dbReference type="Proteomes" id="UP000075670">
    <property type="component" value="Unassembled WGS sequence"/>
</dbReference>
<keyword evidence="3" id="KW-1185">Reference proteome</keyword>
<dbReference type="PATRIC" id="fig|1122241.3.peg.1884"/>
<reference evidence="2 3" key="1">
    <citation type="submission" date="2016-02" db="EMBL/GenBank/DDBJ databases">
        <title>Genome sequence of Moorella mulderi DSM 14980.</title>
        <authorList>
            <person name="Poehlein A."/>
            <person name="Daniel R."/>
        </authorList>
    </citation>
    <scope>NUCLEOTIDE SEQUENCE [LARGE SCALE GENOMIC DNA]</scope>
    <source>
        <strain evidence="2 3">DSM 14980</strain>
    </source>
</reference>
<keyword evidence="1" id="KW-0732">Signal</keyword>
<name>A0A151AXS9_9FIRM</name>
<protein>
    <submittedName>
        <fullName evidence="2">Alkanesulfonate transporter substrate-binding subunit</fullName>
    </submittedName>
</protein>
<comment type="caution">
    <text evidence="2">The sequence shown here is derived from an EMBL/GenBank/DDBJ whole genome shotgun (WGS) entry which is preliminary data.</text>
</comment>